<dbReference type="Proteomes" id="UP000199137">
    <property type="component" value="Unassembled WGS sequence"/>
</dbReference>
<evidence type="ECO:0000313" key="4">
    <source>
        <dbReference type="Proteomes" id="UP000199137"/>
    </source>
</evidence>
<dbReference type="SUPFAM" id="SSF55298">
    <property type="entry name" value="YjgF-like"/>
    <property type="match status" value="1"/>
</dbReference>
<sequence>MTKQALGPLKYGATVQPWGRGAAAGGFVFLSGIDGVTDEHGQPAHGVAAQTLVTLNRVRRLLADAGAEFEDIVQFDQFLADPADRAEYMRVRDGWLAEHAPKLLSERSYASLLIYPPLATPEMRVEIRAVAHLGA</sequence>
<gene>
    <name evidence="2" type="ORF">G3I59_33850</name>
    <name evidence="3" type="ORF">SAMN05421854_106107</name>
</gene>
<reference evidence="2 5" key="2">
    <citation type="submission" date="2020-01" db="EMBL/GenBank/DDBJ databases">
        <title>Insect and environment-associated Actinomycetes.</title>
        <authorList>
            <person name="Currrie C."/>
            <person name="Chevrette M."/>
            <person name="Carlson C."/>
            <person name="Stubbendieck R."/>
            <person name="Wendt-Pienkowski E."/>
        </authorList>
    </citation>
    <scope>NUCLEOTIDE SEQUENCE [LARGE SCALE GENOMIC DNA]</scope>
    <source>
        <strain evidence="2 5">SID8386</strain>
    </source>
</reference>
<evidence type="ECO:0000313" key="2">
    <source>
        <dbReference type="EMBL" id="NEC60438.1"/>
    </source>
</evidence>
<reference evidence="3 4" key="1">
    <citation type="submission" date="2016-10" db="EMBL/GenBank/DDBJ databases">
        <authorList>
            <person name="de Groot N.N."/>
        </authorList>
    </citation>
    <scope>NUCLEOTIDE SEQUENCE [LARGE SCALE GENOMIC DNA]</scope>
    <source>
        <strain evidence="3 4">DSM 44637</strain>
    </source>
</reference>
<dbReference type="GO" id="GO:0005829">
    <property type="term" value="C:cytosol"/>
    <property type="evidence" value="ECO:0007669"/>
    <property type="project" value="TreeGrafter"/>
</dbReference>
<dbReference type="EMBL" id="JAAGNC010000171">
    <property type="protein sequence ID" value="NEC60438.1"/>
    <property type="molecule type" value="Genomic_DNA"/>
</dbReference>
<dbReference type="InterPro" id="IPR006175">
    <property type="entry name" value="YjgF/YER057c/UK114"/>
</dbReference>
<dbReference type="CDD" id="cd00448">
    <property type="entry name" value="YjgF_YER057c_UK114_family"/>
    <property type="match status" value="1"/>
</dbReference>
<dbReference type="PANTHER" id="PTHR11803">
    <property type="entry name" value="2-IMINOBUTANOATE/2-IMINOPROPANOATE DEAMINASE RIDA"/>
    <property type="match status" value="1"/>
</dbReference>
<dbReference type="Gene3D" id="3.30.1330.40">
    <property type="entry name" value="RutC-like"/>
    <property type="match status" value="1"/>
</dbReference>
<keyword evidence="5" id="KW-1185">Reference proteome</keyword>
<comment type="similarity">
    <text evidence="1">Belongs to the RutC family.</text>
</comment>
<proteinExistence type="inferred from homology"/>
<dbReference type="PANTHER" id="PTHR11803:SF58">
    <property type="entry name" value="PROTEIN HMF1-RELATED"/>
    <property type="match status" value="1"/>
</dbReference>
<evidence type="ECO:0000256" key="1">
    <source>
        <dbReference type="ARBA" id="ARBA00010552"/>
    </source>
</evidence>
<organism evidence="3 4">
    <name type="scientific">Amycolatopsis rubida</name>
    <dbReference type="NCBI Taxonomy" id="112413"/>
    <lineage>
        <taxon>Bacteria</taxon>
        <taxon>Bacillati</taxon>
        <taxon>Actinomycetota</taxon>
        <taxon>Actinomycetes</taxon>
        <taxon>Pseudonocardiales</taxon>
        <taxon>Pseudonocardiaceae</taxon>
        <taxon>Amycolatopsis</taxon>
    </lineage>
</organism>
<dbReference type="Proteomes" id="UP000470404">
    <property type="component" value="Unassembled WGS sequence"/>
</dbReference>
<evidence type="ECO:0000313" key="5">
    <source>
        <dbReference type="Proteomes" id="UP000470404"/>
    </source>
</evidence>
<dbReference type="EMBL" id="FOWC01000006">
    <property type="protein sequence ID" value="SFP63212.1"/>
    <property type="molecule type" value="Genomic_DNA"/>
</dbReference>
<dbReference type="Pfam" id="PF01042">
    <property type="entry name" value="Ribonuc_L-PSP"/>
    <property type="match status" value="1"/>
</dbReference>
<protein>
    <submittedName>
        <fullName evidence="3">Enamine deaminase RidA, house cleaning of reactive enamine intermediates, YjgF/YER057c/UK114 family</fullName>
    </submittedName>
    <submittedName>
        <fullName evidence="2">RidA family protein</fullName>
    </submittedName>
</protein>
<evidence type="ECO:0000313" key="3">
    <source>
        <dbReference type="EMBL" id="SFP63212.1"/>
    </source>
</evidence>
<accession>A0A1I5RXG0</accession>
<dbReference type="RefSeq" id="WP_067592065.1">
    <property type="nucleotide sequence ID" value="NZ_FOWC01000006.1"/>
</dbReference>
<dbReference type="STRING" id="112413.SAMN05421854_106107"/>
<dbReference type="AlphaFoldDB" id="A0A1I5RXG0"/>
<name>A0A1I5RXG0_9PSEU</name>
<dbReference type="InterPro" id="IPR035959">
    <property type="entry name" value="RutC-like_sf"/>
</dbReference>
<dbReference type="GO" id="GO:0019239">
    <property type="term" value="F:deaminase activity"/>
    <property type="evidence" value="ECO:0007669"/>
    <property type="project" value="TreeGrafter"/>
</dbReference>